<protein>
    <recommendedName>
        <fullName evidence="3">Anti-sigma factor</fullName>
    </recommendedName>
</protein>
<dbReference type="STRING" id="1035707.SAMN05216552_103259"/>
<evidence type="ECO:0000313" key="1">
    <source>
        <dbReference type="EMBL" id="SFV10816.1"/>
    </source>
</evidence>
<evidence type="ECO:0000313" key="2">
    <source>
        <dbReference type="Proteomes" id="UP000199391"/>
    </source>
</evidence>
<sequence length="240" mass="25377">MSFSDDILMAYADGELDQATRLALEAAMRRDAVLARRVAQYQARRRMAAPRRAATVVQLADVRATRAATQQAARKARKLRWSWMEWGALAGVLVLGLAAGRYLLGDWQADQQSPASLAWRDGALVAQGRLALALDQAPGGTAGVYGGGVRIAASFVATDGGYCRSFTASGGAQDMAGLACRSGGVWKLPVWQQVARPAGGARPAGVDVPAAVQAVVEQRSAGQLLDAAAEQDAMRRGWVR</sequence>
<organism evidence="1 2">
    <name type="scientific">Pseudoduganella namucuonensis</name>
    <dbReference type="NCBI Taxonomy" id="1035707"/>
    <lineage>
        <taxon>Bacteria</taxon>
        <taxon>Pseudomonadati</taxon>
        <taxon>Pseudomonadota</taxon>
        <taxon>Betaproteobacteria</taxon>
        <taxon>Burkholderiales</taxon>
        <taxon>Oxalobacteraceae</taxon>
        <taxon>Telluria group</taxon>
        <taxon>Pseudoduganella</taxon>
    </lineage>
</organism>
<reference evidence="2" key="1">
    <citation type="submission" date="2016-10" db="EMBL/GenBank/DDBJ databases">
        <authorList>
            <person name="Varghese N."/>
            <person name="Submissions S."/>
        </authorList>
    </citation>
    <scope>NUCLEOTIDE SEQUENCE [LARGE SCALE GENOMIC DNA]</scope>
    <source>
        <strain evidence="2">CGMCC 1.11014</strain>
    </source>
</reference>
<gene>
    <name evidence="1" type="ORF">SAMN05216552_103259</name>
</gene>
<evidence type="ECO:0008006" key="3">
    <source>
        <dbReference type="Google" id="ProtNLM"/>
    </source>
</evidence>
<dbReference type="OrthoDB" id="5702022at2"/>
<keyword evidence="2" id="KW-1185">Reference proteome</keyword>
<dbReference type="RefSeq" id="WP_093558608.1">
    <property type="nucleotide sequence ID" value="NZ_FPBO01000032.1"/>
</dbReference>
<dbReference type="Proteomes" id="UP000199391">
    <property type="component" value="Unassembled WGS sequence"/>
</dbReference>
<dbReference type="AlphaFoldDB" id="A0A1I7LM62"/>
<accession>A0A1I7LM62</accession>
<dbReference type="EMBL" id="FPBO01000032">
    <property type="protein sequence ID" value="SFV10816.1"/>
    <property type="molecule type" value="Genomic_DNA"/>
</dbReference>
<proteinExistence type="predicted"/>
<name>A0A1I7LM62_9BURK</name>